<evidence type="ECO:0008006" key="13">
    <source>
        <dbReference type="Google" id="ProtNLM"/>
    </source>
</evidence>
<evidence type="ECO:0000313" key="12">
    <source>
        <dbReference type="Proteomes" id="UP000821853"/>
    </source>
</evidence>
<protein>
    <recommendedName>
        <fullName evidence="13">Ankyrin repeat and KH domain-containing protein 1</fullName>
    </recommendedName>
</protein>
<feature type="repeat" description="ANK" evidence="8">
    <location>
        <begin position="530"/>
        <end position="557"/>
    </location>
</feature>
<gene>
    <name evidence="11" type="ORF">HPB48_003822</name>
</gene>
<evidence type="ECO:0000256" key="3">
    <source>
        <dbReference type="ARBA" id="ARBA00022537"/>
    </source>
</evidence>
<feature type="region of interest" description="Disordered" evidence="9">
    <location>
        <begin position="1"/>
        <end position="62"/>
    </location>
</feature>
<organism evidence="11 12">
    <name type="scientific">Haemaphysalis longicornis</name>
    <name type="common">Bush tick</name>
    <dbReference type="NCBI Taxonomy" id="44386"/>
    <lineage>
        <taxon>Eukaryota</taxon>
        <taxon>Metazoa</taxon>
        <taxon>Ecdysozoa</taxon>
        <taxon>Arthropoda</taxon>
        <taxon>Chelicerata</taxon>
        <taxon>Arachnida</taxon>
        <taxon>Acari</taxon>
        <taxon>Parasitiformes</taxon>
        <taxon>Ixodida</taxon>
        <taxon>Ixodoidea</taxon>
        <taxon>Ixodidae</taxon>
        <taxon>Haemaphysalinae</taxon>
        <taxon>Haemaphysalis</taxon>
    </lineage>
</organism>
<dbReference type="GO" id="GO:0045087">
    <property type="term" value="P:innate immune response"/>
    <property type="evidence" value="ECO:0007669"/>
    <property type="project" value="TreeGrafter"/>
</dbReference>
<evidence type="ECO:0000256" key="2">
    <source>
        <dbReference type="ARBA" id="ARBA00022483"/>
    </source>
</evidence>
<evidence type="ECO:0000256" key="9">
    <source>
        <dbReference type="SAM" id="MobiDB-lite"/>
    </source>
</evidence>
<sequence>MQNVVHGNACDAVSDEPQEVSKGRTGTSDNFETGQRQSLNSLHSTFMADLTESDDDEASEAESFILDPEELEEERVLDTSKFLLSSSEGGESPDLQGSVDPDTQARLEALLEATGLSKLSLEGKQFGDPEVLRRLTTSVSCALDEAAAALTRMRAEHGGPQQQPAAAHSSRTLAEACSEGDVRAVRQLLDQGRNVNEVTEEGESLLSLACASGYCELAQLLLAMRANVEDRGLKDMTPLMEAATAGHVDIVRLLIEHGADVNAQTAQGHTPLMFACLGGHEGAARALVEAGASLEEHNENGHTPLMEAASAGHVSTARVLVAAGASINTHSNEFKESALTLACYKGHLEMVRFLLEAGADQEHKTDEMHTALMEASMDGHVEVARLLLDSGAQVNMPTDSFESPLTLAACGGHVELALLLLERGANIEEVNDEGYTPLMEAAREGHEEMVALLLSQGADINAQTEETQETALTLACCGGFLEVADFLLKAGAQLELGASTPLMEAAQEGHLELLRYLIQAGASVNAKTATGDTALTYACENGHTDVADLLLQASADLVGLGPSRCCASAAAFPLPPPQEHESEGGRTPLMKACRAGHLCTVQFLLARGANPNRPTKQQRPHAPVAGVCGRPPVGGGAAAGARGRPGPPAQGQLHHAHRGLQGRPHGRRAAAARLPQPEHGCGHGRRRRRHLDDDDARGRGGCTSTPRAPLGGSCFVPLTHESEARMAGLLGHVPQSTRRCDEQSGTGQEVLCCVSSKVVPMTEEQRVAALAAAVAAGHPYLPQVAGGAPRVSEAWSGPSTSGKRKASGEGAPSGGRGAAEAGAKAPPQAGLRPSERLEACISSMMRSAELNHPSREEQILQKQQILEELQRVERELQVGAEGGAAAAPCTPPARLRLHAIGDVHVTRLALRRVDKVTGLLLRMPAWPRRLLLRLLPLFLLLGRVLCVNLLGFSRGGFLARSGSLGLLRWRVSSATAGPLSLRPARVTWLPRMTAPECFLSSLLWHAH</sequence>
<evidence type="ECO:0000313" key="11">
    <source>
        <dbReference type="EMBL" id="KAH9360120.1"/>
    </source>
</evidence>
<evidence type="ECO:0000256" key="4">
    <source>
        <dbReference type="ARBA" id="ARBA00022737"/>
    </source>
</evidence>
<dbReference type="PANTHER" id="PTHR23206">
    <property type="entry name" value="MASK PROTEIN"/>
    <property type="match status" value="1"/>
</dbReference>
<feature type="compositionally biased region" description="Polar residues" evidence="9">
    <location>
        <begin position="24"/>
        <end position="44"/>
    </location>
</feature>
<feature type="transmembrane region" description="Helical" evidence="10">
    <location>
        <begin position="930"/>
        <end position="952"/>
    </location>
</feature>
<dbReference type="SUPFAM" id="SSF48403">
    <property type="entry name" value="Ankyrin repeat"/>
    <property type="match status" value="2"/>
</dbReference>
<dbReference type="GO" id="GO:0044231">
    <property type="term" value="C:host cell presynaptic membrane"/>
    <property type="evidence" value="ECO:0007669"/>
    <property type="project" value="UniProtKB-KW"/>
</dbReference>
<dbReference type="GO" id="GO:0006887">
    <property type="term" value="P:exocytosis"/>
    <property type="evidence" value="ECO:0007669"/>
    <property type="project" value="UniProtKB-KW"/>
</dbReference>
<feature type="region of interest" description="Disordered" evidence="9">
    <location>
        <begin position="785"/>
        <end position="833"/>
    </location>
</feature>
<feature type="compositionally biased region" description="Low complexity" evidence="9">
    <location>
        <begin position="622"/>
        <end position="631"/>
    </location>
</feature>
<dbReference type="Gene3D" id="1.25.40.20">
    <property type="entry name" value="Ankyrin repeat-containing domain"/>
    <property type="match status" value="5"/>
</dbReference>
<keyword evidence="7" id="KW-1053">Target membrane</keyword>
<dbReference type="PANTHER" id="PTHR23206:SF8">
    <property type="entry name" value="ANKYRIN REPEAT AND KH DOMAIN-CONTAINING 1"/>
    <property type="match status" value="1"/>
</dbReference>
<proteinExistence type="predicted"/>
<dbReference type="PRINTS" id="PR01415">
    <property type="entry name" value="ANKYRIN"/>
</dbReference>
<dbReference type="GO" id="GO:0005737">
    <property type="term" value="C:cytoplasm"/>
    <property type="evidence" value="ECO:0007669"/>
    <property type="project" value="TreeGrafter"/>
</dbReference>
<reference evidence="11 12" key="1">
    <citation type="journal article" date="2020" name="Cell">
        <title>Large-Scale Comparative Analyses of Tick Genomes Elucidate Their Genetic Diversity and Vector Capacities.</title>
        <authorList>
            <consortium name="Tick Genome and Microbiome Consortium (TIGMIC)"/>
            <person name="Jia N."/>
            <person name="Wang J."/>
            <person name="Shi W."/>
            <person name="Du L."/>
            <person name="Sun Y."/>
            <person name="Zhan W."/>
            <person name="Jiang J.F."/>
            <person name="Wang Q."/>
            <person name="Zhang B."/>
            <person name="Ji P."/>
            <person name="Bell-Sakyi L."/>
            <person name="Cui X.M."/>
            <person name="Yuan T.T."/>
            <person name="Jiang B.G."/>
            <person name="Yang W.F."/>
            <person name="Lam T.T."/>
            <person name="Chang Q.C."/>
            <person name="Ding S.J."/>
            <person name="Wang X.J."/>
            <person name="Zhu J.G."/>
            <person name="Ruan X.D."/>
            <person name="Zhao L."/>
            <person name="Wei J.T."/>
            <person name="Ye R.Z."/>
            <person name="Que T.C."/>
            <person name="Du C.H."/>
            <person name="Zhou Y.H."/>
            <person name="Cheng J.X."/>
            <person name="Dai P.F."/>
            <person name="Guo W.B."/>
            <person name="Han X.H."/>
            <person name="Huang E.J."/>
            <person name="Li L.F."/>
            <person name="Wei W."/>
            <person name="Gao Y.C."/>
            <person name="Liu J.Z."/>
            <person name="Shao H.Z."/>
            <person name="Wang X."/>
            <person name="Wang C.C."/>
            <person name="Yang T.C."/>
            <person name="Huo Q.B."/>
            <person name="Li W."/>
            <person name="Chen H.Y."/>
            <person name="Chen S.E."/>
            <person name="Zhou L.G."/>
            <person name="Ni X.B."/>
            <person name="Tian J.H."/>
            <person name="Sheng Y."/>
            <person name="Liu T."/>
            <person name="Pan Y.S."/>
            <person name="Xia L.Y."/>
            <person name="Li J."/>
            <person name="Zhao F."/>
            <person name="Cao W.C."/>
        </authorList>
    </citation>
    <scope>NUCLEOTIDE SEQUENCE [LARGE SCALE GENOMIC DNA]</scope>
    <source>
        <strain evidence="11">HaeL-2018</strain>
    </source>
</reference>
<feature type="repeat" description="ANK" evidence="8">
    <location>
        <begin position="400"/>
        <end position="432"/>
    </location>
</feature>
<feature type="compositionally biased region" description="Low complexity" evidence="9">
    <location>
        <begin position="818"/>
        <end position="830"/>
    </location>
</feature>
<dbReference type="PROSITE" id="PS50088">
    <property type="entry name" value="ANK_REPEAT"/>
    <property type="match status" value="10"/>
</dbReference>
<dbReference type="PROSITE" id="PS50297">
    <property type="entry name" value="ANK_REP_REGION"/>
    <property type="match status" value="10"/>
</dbReference>
<evidence type="ECO:0000256" key="8">
    <source>
        <dbReference type="PROSITE-ProRule" id="PRU00023"/>
    </source>
</evidence>
<keyword evidence="5" id="KW-0528">Neurotoxin</keyword>
<comment type="caution">
    <text evidence="11">The sequence shown here is derived from an EMBL/GenBank/DDBJ whole genome shotgun (WGS) entry which is preliminary data.</text>
</comment>
<dbReference type="VEuPathDB" id="VectorBase:HLOH_049982"/>
<dbReference type="GO" id="GO:0044218">
    <property type="term" value="C:other organism cell membrane"/>
    <property type="evidence" value="ECO:0007669"/>
    <property type="project" value="UniProtKB-KW"/>
</dbReference>
<evidence type="ECO:0000256" key="1">
    <source>
        <dbReference type="ARBA" id="ARBA00004175"/>
    </source>
</evidence>
<keyword evidence="5" id="KW-0800">Toxin</keyword>
<keyword evidence="10" id="KW-0472">Membrane</keyword>
<comment type="subcellular location">
    <subcellularLocation>
        <location evidence="1">Target cell membrane</location>
    </subcellularLocation>
</comment>
<dbReference type="OrthoDB" id="10071877at2759"/>
<feature type="repeat" description="ANK" evidence="8">
    <location>
        <begin position="267"/>
        <end position="299"/>
    </location>
</feature>
<feature type="compositionally biased region" description="Basic residues" evidence="9">
    <location>
        <begin position="654"/>
        <end position="670"/>
    </location>
</feature>
<dbReference type="Pfam" id="PF00023">
    <property type="entry name" value="Ank"/>
    <property type="match status" value="3"/>
</dbReference>
<keyword evidence="3" id="KW-1052">Target cell membrane</keyword>
<dbReference type="Proteomes" id="UP000821853">
    <property type="component" value="Chromosome 1"/>
</dbReference>
<feature type="repeat" description="ANK" evidence="8">
    <location>
        <begin position="334"/>
        <end position="366"/>
    </location>
</feature>
<keyword evidence="4" id="KW-0677">Repeat</keyword>
<accession>A0A9J6FC09</accession>
<dbReference type="Pfam" id="PF12796">
    <property type="entry name" value="Ank_2"/>
    <property type="match status" value="3"/>
</dbReference>
<feature type="compositionally biased region" description="Acidic residues" evidence="9">
    <location>
        <begin position="51"/>
        <end position="60"/>
    </location>
</feature>
<keyword evidence="12" id="KW-1185">Reference proteome</keyword>
<feature type="repeat" description="ANK" evidence="8">
    <location>
        <begin position="433"/>
        <end position="465"/>
    </location>
</feature>
<dbReference type="FunFam" id="1.25.40.20:FF:000589">
    <property type="entry name" value="ankyrin repeat and KH domain-containing protein 1 isoform X2"/>
    <property type="match status" value="1"/>
</dbReference>
<dbReference type="Pfam" id="PF13637">
    <property type="entry name" value="Ank_4"/>
    <property type="match status" value="1"/>
</dbReference>
<feature type="region of interest" description="Disordered" evidence="9">
    <location>
        <begin position="610"/>
        <end position="712"/>
    </location>
</feature>
<keyword evidence="5" id="KW-0638">Presynaptic neurotoxin</keyword>
<feature type="repeat" description="ANK" evidence="8">
    <location>
        <begin position="300"/>
        <end position="332"/>
    </location>
</feature>
<evidence type="ECO:0000256" key="10">
    <source>
        <dbReference type="SAM" id="Phobius"/>
    </source>
</evidence>
<dbReference type="InterPro" id="IPR036770">
    <property type="entry name" value="Ankyrin_rpt-contain_sf"/>
</dbReference>
<keyword evidence="6 8" id="KW-0040">ANK repeat</keyword>
<feature type="repeat" description="ANK" evidence="8">
    <location>
        <begin position="497"/>
        <end position="529"/>
    </location>
</feature>
<dbReference type="SMART" id="SM00248">
    <property type="entry name" value="ANK"/>
    <property type="match status" value="13"/>
</dbReference>
<name>A0A9J6FC09_HAELO</name>
<keyword evidence="10" id="KW-1133">Transmembrane helix</keyword>
<feature type="repeat" description="ANK" evidence="8">
    <location>
        <begin position="234"/>
        <end position="266"/>
    </location>
</feature>
<feature type="repeat" description="ANK" evidence="8">
    <location>
        <begin position="367"/>
        <end position="399"/>
    </location>
</feature>
<evidence type="ECO:0000256" key="7">
    <source>
        <dbReference type="ARBA" id="ARBA00023298"/>
    </source>
</evidence>
<dbReference type="InterPro" id="IPR051631">
    <property type="entry name" value="Ankyrin-KH/SAM_domain"/>
</dbReference>
<dbReference type="AlphaFoldDB" id="A0A9J6FC09"/>
<keyword evidence="10" id="KW-0812">Transmembrane</keyword>
<evidence type="ECO:0000256" key="6">
    <source>
        <dbReference type="ARBA" id="ARBA00023043"/>
    </source>
</evidence>
<evidence type="ECO:0000256" key="5">
    <source>
        <dbReference type="ARBA" id="ARBA00023028"/>
    </source>
</evidence>
<feature type="repeat" description="ANK" evidence="8">
    <location>
        <begin position="584"/>
        <end position="616"/>
    </location>
</feature>
<dbReference type="InterPro" id="IPR002110">
    <property type="entry name" value="Ankyrin_rpt"/>
</dbReference>
<dbReference type="EMBL" id="JABSTR010000001">
    <property type="protein sequence ID" value="KAH9360120.1"/>
    <property type="molecule type" value="Genomic_DNA"/>
</dbReference>
<keyword evidence="2" id="KW-0268">Exocytosis</keyword>